<keyword evidence="1" id="KW-0812">Transmembrane</keyword>
<name>A0AAD5K6H5_9FUNG</name>
<sequence>MLRVLYREKVACKDDRNIFPIVADVLYFDHLVVKVIASAMIGIVYNFFLLNDKTRSLK</sequence>
<keyword evidence="1" id="KW-0472">Membrane</keyword>
<evidence type="ECO:0000256" key="1">
    <source>
        <dbReference type="SAM" id="Phobius"/>
    </source>
</evidence>
<comment type="caution">
    <text evidence="2">The sequence shown here is derived from an EMBL/GenBank/DDBJ whole genome shotgun (WGS) entry which is preliminary data.</text>
</comment>
<feature type="transmembrane region" description="Helical" evidence="1">
    <location>
        <begin position="31"/>
        <end position="50"/>
    </location>
</feature>
<protein>
    <submittedName>
        <fullName evidence="2">Uncharacterized protein</fullName>
    </submittedName>
</protein>
<dbReference type="AlphaFoldDB" id="A0AAD5K6H5"/>
<gene>
    <name evidence="2" type="ORF">BDA99DRAFT_500745</name>
</gene>
<dbReference type="EMBL" id="JAIXMP010000006">
    <property type="protein sequence ID" value="KAI9271696.1"/>
    <property type="molecule type" value="Genomic_DNA"/>
</dbReference>
<reference evidence="2" key="1">
    <citation type="journal article" date="2022" name="IScience">
        <title>Evolution of zygomycete secretomes and the origins of terrestrial fungal ecologies.</title>
        <authorList>
            <person name="Chang Y."/>
            <person name="Wang Y."/>
            <person name="Mondo S."/>
            <person name="Ahrendt S."/>
            <person name="Andreopoulos W."/>
            <person name="Barry K."/>
            <person name="Beard J."/>
            <person name="Benny G.L."/>
            <person name="Blankenship S."/>
            <person name="Bonito G."/>
            <person name="Cuomo C."/>
            <person name="Desiro A."/>
            <person name="Gervers K.A."/>
            <person name="Hundley H."/>
            <person name="Kuo A."/>
            <person name="LaButti K."/>
            <person name="Lang B.F."/>
            <person name="Lipzen A."/>
            <person name="O'Donnell K."/>
            <person name="Pangilinan J."/>
            <person name="Reynolds N."/>
            <person name="Sandor L."/>
            <person name="Smith M.E."/>
            <person name="Tsang A."/>
            <person name="Grigoriev I.V."/>
            <person name="Stajich J.E."/>
            <person name="Spatafora J.W."/>
        </authorList>
    </citation>
    <scope>NUCLEOTIDE SEQUENCE</scope>
    <source>
        <strain evidence="2">RSA 2281</strain>
    </source>
</reference>
<evidence type="ECO:0000313" key="2">
    <source>
        <dbReference type="EMBL" id="KAI9271696.1"/>
    </source>
</evidence>
<organism evidence="2 3">
    <name type="scientific">Phascolomyces articulosus</name>
    <dbReference type="NCBI Taxonomy" id="60185"/>
    <lineage>
        <taxon>Eukaryota</taxon>
        <taxon>Fungi</taxon>
        <taxon>Fungi incertae sedis</taxon>
        <taxon>Mucoromycota</taxon>
        <taxon>Mucoromycotina</taxon>
        <taxon>Mucoromycetes</taxon>
        <taxon>Mucorales</taxon>
        <taxon>Lichtheimiaceae</taxon>
        <taxon>Phascolomyces</taxon>
    </lineage>
</organism>
<evidence type="ECO:0000313" key="3">
    <source>
        <dbReference type="Proteomes" id="UP001209540"/>
    </source>
</evidence>
<proteinExistence type="predicted"/>
<feature type="non-terminal residue" evidence="2">
    <location>
        <position position="58"/>
    </location>
</feature>
<keyword evidence="1" id="KW-1133">Transmembrane helix</keyword>
<accession>A0AAD5K6H5</accession>
<dbReference type="Proteomes" id="UP001209540">
    <property type="component" value="Unassembled WGS sequence"/>
</dbReference>
<keyword evidence="3" id="KW-1185">Reference proteome</keyword>
<reference evidence="2" key="2">
    <citation type="submission" date="2023-02" db="EMBL/GenBank/DDBJ databases">
        <authorList>
            <consortium name="DOE Joint Genome Institute"/>
            <person name="Mondo S.J."/>
            <person name="Chang Y."/>
            <person name="Wang Y."/>
            <person name="Ahrendt S."/>
            <person name="Andreopoulos W."/>
            <person name="Barry K."/>
            <person name="Beard J."/>
            <person name="Benny G.L."/>
            <person name="Blankenship S."/>
            <person name="Bonito G."/>
            <person name="Cuomo C."/>
            <person name="Desiro A."/>
            <person name="Gervers K.A."/>
            <person name="Hundley H."/>
            <person name="Kuo A."/>
            <person name="LaButti K."/>
            <person name="Lang B.F."/>
            <person name="Lipzen A."/>
            <person name="O'Donnell K."/>
            <person name="Pangilinan J."/>
            <person name="Reynolds N."/>
            <person name="Sandor L."/>
            <person name="Smith M.W."/>
            <person name="Tsang A."/>
            <person name="Grigoriev I.V."/>
            <person name="Stajich J.E."/>
            <person name="Spatafora J.W."/>
        </authorList>
    </citation>
    <scope>NUCLEOTIDE SEQUENCE</scope>
    <source>
        <strain evidence="2">RSA 2281</strain>
    </source>
</reference>